<dbReference type="InterPro" id="IPR002182">
    <property type="entry name" value="NB-ARC"/>
</dbReference>
<dbReference type="InterPro" id="IPR027417">
    <property type="entry name" value="P-loop_NTPase"/>
</dbReference>
<dbReference type="SUPFAM" id="SSF52540">
    <property type="entry name" value="P-loop containing nucleoside triphosphate hydrolases"/>
    <property type="match status" value="1"/>
</dbReference>
<evidence type="ECO:0000256" key="1">
    <source>
        <dbReference type="ARBA" id="ARBA00008894"/>
    </source>
</evidence>
<evidence type="ECO:0000256" key="6">
    <source>
        <dbReference type="ARBA" id="ARBA00022840"/>
    </source>
</evidence>
<dbReference type="InterPro" id="IPR055414">
    <property type="entry name" value="LRR_R13L4/SHOC2-like"/>
</dbReference>
<evidence type="ECO:0000256" key="3">
    <source>
        <dbReference type="ARBA" id="ARBA00022737"/>
    </source>
</evidence>
<dbReference type="Gene3D" id="3.40.50.300">
    <property type="entry name" value="P-loop containing nucleotide triphosphate hydrolases"/>
    <property type="match status" value="1"/>
</dbReference>
<feature type="coiled-coil region" evidence="7">
    <location>
        <begin position="29"/>
        <end position="56"/>
    </location>
</feature>
<dbReference type="PANTHER" id="PTHR33463:SF220">
    <property type="entry name" value="NB-ARC DOMAIN-CONTAINING PROTEIN"/>
    <property type="match status" value="1"/>
</dbReference>
<keyword evidence="5" id="KW-0611">Plant defense</keyword>
<dbReference type="InterPro" id="IPR050905">
    <property type="entry name" value="Plant_NBS-LRR"/>
</dbReference>
<feature type="domain" description="NB-ARC" evidence="8">
    <location>
        <begin position="161"/>
        <end position="327"/>
    </location>
</feature>
<proteinExistence type="inferred from homology"/>
<sequence>MGNVLGIQISCDALFNGCTNCTRRNAAYVSQLEDNLANLQTQVQKLIEAKDDVMTRVANAEQHQMRRLNQVQGWLSRVESVEAEVGELIRHSTQEIDKLCLGGYCSKNCQSGYNFGKKVSKKLQLMDTLMGEGAFDVVAEKVPQPAVDERPLEPTIVGLDSTFDKVWRCLIQEQVGIIGLYGMGGVGKTTLLTQINNKFLDAPNNFDVVIWVVVSKDMQLESVQEKIGERIGFLENRSLEEKASGIFKILSKKKFLLLLDDIWERIDLAKLGVPFPAISKNASKIIFTTRLENVCGLIEAQKKFKVECLGDNEAWELFLQKVGEETLGSHPDIPELAKTVAKECCGLPLALITTGRAMSGKKTPEEWNYSIEMLRRSASEFPGMEKEVYPLLKFSYDSLSSDVLRFCLLYCSLFPEDYHIGKIELIECWIGEGFLNGYEGINGVHNKGHYIIGVLVQACLLEEVGSDYVKMHDVIRDIALWIACEVEKENENFLVSAGVELTKPPEVRKWEDRRKISLMRNKIVILSKPPACPRLLTLFLGINRLDTISSDFFDFMPSLKVLNLSKNRSLSQLPSGVSKLVSLQYLNLSETSIKELPHELKALTKLKCLNLEYTRYLQKIPRQLLCSFSGLEVLRMLDCGYSRKIAEDSVQFGGSEILVEELITLEHLNVLSVTLKSFGALQRLLSCQQLHSSTRALELRRCEDSKSWNILSIADLKYLDKLDFAYCTSLEVLRVNYAEVRTTREPYGFNSLQRVTIACCSRLREVTWLVFAPNLKIVHIESCYDMDEIISAWKLGDVPGLNPFAKLQYLRLQVLTKLKIIFRNALPFPNLLELFISECPNLKKLPLDINSAKEGKTVIRGDQHWWNELKWEDESTLNAFLPCFESI</sequence>
<feature type="domain" description="Disease resistance R13L4/SHOC-2-like LRR" evidence="10">
    <location>
        <begin position="541"/>
        <end position="834"/>
    </location>
</feature>
<dbReference type="FunFam" id="3.40.50.300:FF:001091">
    <property type="entry name" value="Probable disease resistance protein At1g61300"/>
    <property type="match status" value="1"/>
</dbReference>
<keyword evidence="2" id="KW-0433">Leucine-rich repeat</keyword>
<dbReference type="PRINTS" id="PR00364">
    <property type="entry name" value="DISEASERSIST"/>
</dbReference>
<dbReference type="AlphaFoldDB" id="A0A2H5QWN6"/>
<organism evidence="11 12">
    <name type="scientific">Citrus unshiu</name>
    <name type="common">Satsuma mandarin</name>
    <name type="synonym">Citrus nobilis var. unshiu</name>
    <dbReference type="NCBI Taxonomy" id="55188"/>
    <lineage>
        <taxon>Eukaryota</taxon>
        <taxon>Viridiplantae</taxon>
        <taxon>Streptophyta</taxon>
        <taxon>Embryophyta</taxon>
        <taxon>Tracheophyta</taxon>
        <taxon>Spermatophyta</taxon>
        <taxon>Magnoliopsida</taxon>
        <taxon>eudicotyledons</taxon>
        <taxon>Gunneridae</taxon>
        <taxon>Pentapetalae</taxon>
        <taxon>rosids</taxon>
        <taxon>malvids</taxon>
        <taxon>Sapindales</taxon>
        <taxon>Rutaceae</taxon>
        <taxon>Aurantioideae</taxon>
        <taxon>Citrus</taxon>
    </lineage>
</organism>
<dbReference type="InterPro" id="IPR036388">
    <property type="entry name" value="WH-like_DNA-bd_sf"/>
</dbReference>
<keyword evidence="6" id="KW-0067">ATP-binding</keyword>
<comment type="caution">
    <text evidence="11">The sequence shown here is derived from an EMBL/GenBank/DDBJ whole genome shotgun (WGS) entry which is preliminary data.</text>
</comment>
<evidence type="ECO:0000259" key="9">
    <source>
        <dbReference type="Pfam" id="PF23559"/>
    </source>
</evidence>
<name>A0A2H5QWN6_CITUN</name>
<reference evidence="11 12" key="1">
    <citation type="journal article" date="2017" name="Front. Genet.">
        <title>Draft sequencing of the heterozygous diploid genome of Satsuma (Citrus unshiu Marc.) using a hybrid assembly approach.</title>
        <authorList>
            <person name="Shimizu T."/>
            <person name="Tanizawa Y."/>
            <person name="Mochizuki T."/>
            <person name="Nagasaki H."/>
            <person name="Yoshioka T."/>
            <person name="Toyoda A."/>
            <person name="Fujiyama A."/>
            <person name="Kaminuma E."/>
            <person name="Nakamura Y."/>
        </authorList>
    </citation>
    <scope>NUCLEOTIDE SEQUENCE [LARGE SCALE GENOMIC DNA]</scope>
    <source>
        <strain evidence="12">cv. Miyagawa wase</strain>
    </source>
</reference>
<dbReference type="Pfam" id="PF00931">
    <property type="entry name" value="NB-ARC"/>
    <property type="match status" value="1"/>
</dbReference>
<dbReference type="Gene3D" id="3.80.10.10">
    <property type="entry name" value="Ribonuclease Inhibitor"/>
    <property type="match status" value="2"/>
</dbReference>
<dbReference type="Gene3D" id="1.10.8.430">
    <property type="entry name" value="Helical domain of apoptotic protease-activating factors"/>
    <property type="match status" value="1"/>
</dbReference>
<evidence type="ECO:0000256" key="7">
    <source>
        <dbReference type="SAM" id="Coils"/>
    </source>
</evidence>
<keyword evidence="7" id="KW-0175">Coiled coil</keyword>
<dbReference type="GO" id="GO:0043531">
    <property type="term" value="F:ADP binding"/>
    <property type="evidence" value="ECO:0007669"/>
    <property type="project" value="InterPro"/>
</dbReference>
<evidence type="ECO:0000256" key="4">
    <source>
        <dbReference type="ARBA" id="ARBA00022741"/>
    </source>
</evidence>
<dbReference type="Pfam" id="PF23598">
    <property type="entry name" value="LRR_14"/>
    <property type="match status" value="1"/>
</dbReference>
<gene>
    <name evidence="11" type="ORF">CUMW_268880</name>
</gene>
<evidence type="ECO:0000256" key="5">
    <source>
        <dbReference type="ARBA" id="ARBA00022821"/>
    </source>
</evidence>
<dbReference type="Gene3D" id="1.10.10.10">
    <property type="entry name" value="Winged helix-like DNA-binding domain superfamily/Winged helix DNA-binding domain"/>
    <property type="match status" value="1"/>
</dbReference>
<protein>
    <submittedName>
        <fullName evidence="11">Uncharacterized protein</fullName>
    </submittedName>
</protein>
<keyword evidence="4" id="KW-0547">Nucleotide-binding</keyword>
<dbReference type="GO" id="GO:0005524">
    <property type="term" value="F:ATP binding"/>
    <property type="evidence" value="ECO:0007669"/>
    <property type="project" value="UniProtKB-KW"/>
</dbReference>
<keyword evidence="12" id="KW-1185">Reference proteome</keyword>
<dbReference type="FunFam" id="1.10.8.430:FF:000003">
    <property type="entry name" value="Probable disease resistance protein At5g66910"/>
    <property type="match status" value="1"/>
</dbReference>
<dbReference type="PANTHER" id="PTHR33463">
    <property type="entry name" value="NB-ARC DOMAIN-CONTAINING PROTEIN-RELATED"/>
    <property type="match status" value="1"/>
</dbReference>
<feature type="domain" description="Disease resistance protein winged helix" evidence="9">
    <location>
        <begin position="413"/>
        <end position="479"/>
    </location>
</feature>
<comment type="similarity">
    <text evidence="1">Belongs to the disease resistance NB-LRR family.</text>
</comment>
<evidence type="ECO:0000313" key="11">
    <source>
        <dbReference type="EMBL" id="GAY69036.1"/>
    </source>
</evidence>
<keyword evidence="3" id="KW-0677">Repeat</keyword>
<evidence type="ECO:0000259" key="10">
    <source>
        <dbReference type="Pfam" id="PF23598"/>
    </source>
</evidence>
<dbReference type="Pfam" id="PF23559">
    <property type="entry name" value="WHD_DRP"/>
    <property type="match status" value="1"/>
</dbReference>
<evidence type="ECO:0000256" key="2">
    <source>
        <dbReference type="ARBA" id="ARBA00022614"/>
    </source>
</evidence>
<dbReference type="InterPro" id="IPR032675">
    <property type="entry name" value="LRR_dom_sf"/>
</dbReference>
<accession>A0A2H5QWN6</accession>
<evidence type="ECO:0000313" key="12">
    <source>
        <dbReference type="Proteomes" id="UP000236630"/>
    </source>
</evidence>
<evidence type="ECO:0000259" key="8">
    <source>
        <dbReference type="Pfam" id="PF00931"/>
    </source>
</evidence>
<dbReference type="InterPro" id="IPR058922">
    <property type="entry name" value="WHD_DRP"/>
</dbReference>
<dbReference type="EMBL" id="BDQV01001066">
    <property type="protein sequence ID" value="GAY69036.1"/>
    <property type="molecule type" value="Genomic_DNA"/>
</dbReference>
<dbReference type="GO" id="GO:0006952">
    <property type="term" value="P:defense response"/>
    <property type="evidence" value="ECO:0007669"/>
    <property type="project" value="UniProtKB-KW"/>
</dbReference>
<dbReference type="SUPFAM" id="SSF52058">
    <property type="entry name" value="L domain-like"/>
    <property type="match status" value="1"/>
</dbReference>
<dbReference type="FunFam" id="1.10.10.10:FF:000322">
    <property type="entry name" value="Probable disease resistance protein At1g63360"/>
    <property type="match status" value="1"/>
</dbReference>
<dbReference type="InterPro" id="IPR042197">
    <property type="entry name" value="Apaf_helical"/>
</dbReference>
<dbReference type="Proteomes" id="UP000236630">
    <property type="component" value="Unassembled WGS sequence"/>
</dbReference>